<keyword evidence="1" id="KW-0547">Nucleotide-binding</keyword>
<dbReference type="Pfam" id="PF00004">
    <property type="entry name" value="AAA"/>
    <property type="match status" value="1"/>
</dbReference>
<dbReference type="Gene3D" id="3.40.50.300">
    <property type="entry name" value="P-loop containing nucleotide triphosphate hydrolases"/>
    <property type="match status" value="1"/>
</dbReference>
<keyword evidence="2" id="KW-0067">ATP-binding</keyword>
<evidence type="ECO:0000313" key="4">
    <source>
        <dbReference type="EMBL" id="CUV05318.1"/>
    </source>
</evidence>
<organism evidence="4">
    <name type="scientific">Cryptosporidium hominis</name>
    <dbReference type="NCBI Taxonomy" id="237895"/>
    <lineage>
        <taxon>Eukaryota</taxon>
        <taxon>Sar</taxon>
        <taxon>Alveolata</taxon>
        <taxon>Apicomplexa</taxon>
        <taxon>Conoidasida</taxon>
        <taxon>Coccidia</taxon>
        <taxon>Eucoccidiorida</taxon>
        <taxon>Eimeriorina</taxon>
        <taxon>Cryptosporidiidae</taxon>
        <taxon>Cryptosporidium</taxon>
    </lineage>
</organism>
<evidence type="ECO:0000256" key="2">
    <source>
        <dbReference type="ARBA" id="ARBA00022840"/>
    </source>
</evidence>
<dbReference type="VEuPathDB" id="CryptoDB:CHUDEA3_3780"/>
<dbReference type="InterPro" id="IPR050168">
    <property type="entry name" value="AAA_ATPase_domain"/>
</dbReference>
<accession>A0A0S4TE05</accession>
<dbReference type="PANTHER" id="PTHR23077:SF171">
    <property type="entry name" value="NUCLEAR VALOSIN-CONTAINING PROTEIN-LIKE"/>
    <property type="match status" value="1"/>
</dbReference>
<protein>
    <recommendedName>
        <fullName evidence="3">ATPase AAA-type core domain-containing protein</fullName>
    </recommendedName>
</protein>
<gene>
    <name evidence="4" type="ORF">CHUDEA3_3780</name>
</gene>
<dbReference type="VEuPathDB" id="CryptoDB:Chro.30428"/>
<sequence length="809" mass="95253">MKRYIIPCNIEVREDLKDGISLISRELVNKLTNNDFDDIKNDRIILLELNLENLKFLIFFKINNDINPCKEDIVYIHSGLSCISHFNKGYIKYIKNENCFNIINRTIISDIVFSGPLFSQLSTQSDIFLLNYKNLLVEGLKRQFYYYLKFISTEYNLKDILNNLILPFLINEKYYFFQIQYIKENKLTSEEFQNTYMKLISNLLIIPNVNQLNSNSNTNNNISKNLEIESFMVKNINNIKNIINNDNNIALSSFYLDNTYILNKYVMENNISIKVLKNIRNNIIERVKDILEEITRFNISNLENIISINIFMYNYITSFSNLSINDNLIDQLEEHFSKFTCIKKLILIEYNDSQKPELVNIFKKNNISSKPSFHNTYHLKCLMTRNNFHTFGAKCSHVNGKLLLLEQINNEIELDEKELLCRYLKLKKELNEYISILLLDKNYDTFLELMYYQSLNKHSFEQLKEDLSKNGDTLTGINMVNWIIRVCFGVSDKQLIYKVVEILFRNLVIDNILYNNYLQEKEMLLFKNRAVEEFDGKISTLNTGDFSFKDESIKSILQQVNDQLIIYKLFENEYSKINQIMNQQFTPRILIYNSSNNLNGSKLSIVKQELIKYIQKQYINYKLVQKHILTLLSPYVGQSEENIRQLFNTNIPTILILEGIDVISNNFIIQNNKTDTFSFQENMDLSLTDDSKESKLNQNFINYSPNLFNDISFRINSHKEKIKNMFNLNWTSQNLIQSNIFLENNRNDDKFSSKNSNDSRTLLTTLLLCLDNVEKKNQNVIVIAFSNKHILELDESITRAGRLDIHIPV</sequence>
<dbReference type="Proteomes" id="UP000199752">
    <property type="component" value="Chromosome 3"/>
</dbReference>
<dbReference type="InterPro" id="IPR003959">
    <property type="entry name" value="ATPase_AAA_core"/>
</dbReference>
<dbReference type="VEuPathDB" id="CryptoDB:ChTU502y2012_416g0085"/>
<evidence type="ECO:0000256" key="1">
    <source>
        <dbReference type="ARBA" id="ARBA00022741"/>
    </source>
</evidence>
<dbReference type="InterPro" id="IPR027417">
    <property type="entry name" value="P-loop_NTPase"/>
</dbReference>
<name>A0A0S4TE05_CRYHO</name>
<dbReference type="AlphaFoldDB" id="A0A0S4TE05"/>
<evidence type="ECO:0000259" key="3">
    <source>
        <dbReference type="Pfam" id="PF00004"/>
    </source>
</evidence>
<dbReference type="PANTHER" id="PTHR23077">
    <property type="entry name" value="AAA-FAMILY ATPASE"/>
    <property type="match status" value="1"/>
</dbReference>
<proteinExistence type="predicted"/>
<dbReference type="GO" id="GO:0005524">
    <property type="term" value="F:ATP binding"/>
    <property type="evidence" value="ECO:0007669"/>
    <property type="project" value="UniProtKB-KW"/>
</dbReference>
<dbReference type="GO" id="GO:0016887">
    <property type="term" value="F:ATP hydrolysis activity"/>
    <property type="evidence" value="ECO:0007669"/>
    <property type="project" value="InterPro"/>
</dbReference>
<dbReference type="VEuPathDB" id="CryptoDB:GY17_00003938"/>
<reference evidence="4" key="1">
    <citation type="submission" date="2015-08" db="EMBL/GenBank/DDBJ databases">
        <authorList>
            <person name="Babu N.S."/>
            <person name="Beckwith C.J."/>
            <person name="Beseler K.G."/>
            <person name="Brison A."/>
            <person name="Carone J.V."/>
            <person name="Caskin T.P."/>
            <person name="Diamond M."/>
            <person name="Durham M.E."/>
            <person name="Foxe J.M."/>
            <person name="Go M."/>
            <person name="Henderson B.A."/>
            <person name="Jones I.B."/>
            <person name="McGettigan J.A."/>
            <person name="Micheletti S.J."/>
            <person name="Nasrallah M.E."/>
            <person name="Ortiz D."/>
            <person name="Piller C.R."/>
            <person name="Privatt S.R."/>
            <person name="Schneider S.L."/>
            <person name="Sharp S."/>
            <person name="Smith T.C."/>
            <person name="Stanton J.D."/>
            <person name="Ullery H.E."/>
            <person name="Wilson R.J."/>
            <person name="Serrano M.G."/>
            <person name="Buck G."/>
            <person name="Lee V."/>
            <person name="Wang Y."/>
            <person name="Carvalho R."/>
            <person name="Voegtly L."/>
            <person name="Shi R."/>
            <person name="Duckworth R."/>
            <person name="Johnson A."/>
            <person name="Loviza R."/>
            <person name="Walstead R."/>
            <person name="Shah Z."/>
            <person name="Kiflezghi M."/>
            <person name="Wade K."/>
            <person name="Ball S.L."/>
            <person name="Bradley K.W."/>
            <person name="Asai D.J."/>
            <person name="Bowman C.A."/>
            <person name="Russell D.A."/>
            <person name="Pope W.H."/>
            <person name="Jacobs-Sera D."/>
            <person name="Hendrix R.W."/>
            <person name="Hatfull G.F."/>
        </authorList>
    </citation>
    <scope>NUCLEOTIDE SEQUENCE [LARGE SCALE GENOMIC DNA]</scope>
</reference>
<feature type="domain" description="ATPase AAA-type core" evidence="3">
    <location>
        <begin position="749"/>
        <end position="808"/>
    </location>
</feature>
<dbReference type="EMBL" id="LN877949">
    <property type="protein sequence ID" value="CUV05318.1"/>
    <property type="molecule type" value="Genomic_DNA"/>
</dbReference>